<evidence type="ECO:0000313" key="1">
    <source>
        <dbReference type="EMBL" id="GAI17692.1"/>
    </source>
</evidence>
<comment type="caution">
    <text evidence="1">The sequence shown here is derived from an EMBL/GenBank/DDBJ whole genome shotgun (WGS) entry which is preliminary data.</text>
</comment>
<proteinExistence type="predicted"/>
<name>X1LEF0_9ZZZZ</name>
<gene>
    <name evidence="1" type="ORF">S06H3_11746</name>
</gene>
<protein>
    <submittedName>
        <fullName evidence="1">Uncharacterized protein</fullName>
    </submittedName>
</protein>
<organism evidence="1">
    <name type="scientific">marine sediment metagenome</name>
    <dbReference type="NCBI Taxonomy" id="412755"/>
    <lineage>
        <taxon>unclassified sequences</taxon>
        <taxon>metagenomes</taxon>
        <taxon>ecological metagenomes</taxon>
    </lineage>
</organism>
<reference evidence="1" key="1">
    <citation type="journal article" date="2014" name="Front. Microbiol.">
        <title>High frequency of phylogenetically diverse reductive dehalogenase-homologous genes in deep subseafloor sedimentary metagenomes.</title>
        <authorList>
            <person name="Kawai M."/>
            <person name="Futagami T."/>
            <person name="Toyoda A."/>
            <person name="Takaki Y."/>
            <person name="Nishi S."/>
            <person name="Hori S."/>
            <person name="Arai W."/>
            <person name="Tsubouchi T."/>
            <person name="Morono Y."/>
            <person name="Uchiyama I."/>
            <person name="Ito T."/>
            <person name="Fujiyama A."/>
            <person name="Inagaki F."/>
            <person name="Takami H."/>
        </authorList>
    </citation>
    <scope>NUCLEOTIDE SEQUENCE</scope>
    <source>
        <strain evidence="1">Expedition CK06-06</strain>
    </source>
</reference>
<accession>X1LEF0</accession>
<dbReference type="AlphaFoldDB" id="X1LEF0"/>
<dbReference type="EMBL" id="BARV01005783">
    <property type="protein sequence ID" value="GAI17692.1"/>
    <property type="molecule type" value="Genomic_DNA"/>
</dbReference>
<sequence length="57" mass="6661">MVSDLETRVHLFEHHDAAGEWIASAEPLLQQWSAQITKMQEEMAAFLLEQQRRTHIT</sequence>